<dbReference type="PATRIC" id="fig|1042209.11.peg.4057"/>
<accession>A0A010RXT9</accession>
<dbReference type="Proteomes" id="UP000022611">
    <property type="component" value="Unassembled WGS sequence"/>
</dbReference>
<dbReference type="InterPro" id="IPR013022">
    <property type="entry name" value="Xyl_isomerase-like_TIM-brl"/>
</dbReference>
<dbReference type="eggNOG" id="COG1082">
    <property type="taxonomic scope" value="Bacteria"/>
</dbReference>
<proteinExistence type="predicted"/>
<dbReference type="Gene3D" id="3.20.20.150">
    <property type="entry name" value="Divalent-metal-dependent TIM barrel enzymes"/>
    <property type="match status" value="1"/>
</dbReference>
<feature type="domain" description="Xylose isomerase-like TIM barrel" evidence="1">
    <location>
        <begin position="37"/>
        <end position="197"/>
    </location>
</feature>
<organism evidence="2 3">
    <name type="scientific">Pseudomonas fluorescens HK44</name>
    <dbReference type="NCBI Taxonomy" id="1042209"/>
    <lineage>
        <taxon>Bacteria</taxon>
        <taxon>Pseudomonadati</taxon>
        <taxon>Pseudomonadota</taxon>
        <taxon>Gammaproteobacteria</taxon>
        <taxon>Pseudomonadales</taxon>
        <taxon>Pseudomonadaceae</taxon>
        <taxon>Pseudomonas</taxon>
    </lineage>
</organism>
<dbReference type="Pfam" id="PF01261">
    <property type="entry name" value="AP_endonuc_2"/>
    <property type="match status" value="1"/>
</dbReference>
<sequence>MNTPAVSISLSSYGADLVRQRGQGSFIEILALAGATRIEWREELLTCENPAQLAETTKAKGLESVYSSPIELWLAGQSKPNPELIHALQRAQAFGAKWLKVSLGYFTDNSDLQTLARLLSESAVQLLVENDQTLHGGRIEPFQRFFDEVEQRNLPIMMTFDIGNWHWQDQSPAIAARLFGRHVGYVHCKAVTRRADGKLVAIPPAASDLQQWEELLRYMTQGVMRAAEYPLQGDDLVQLTREHVAALAHLGQSQRENAHV</sequence>
<dbReference type="EMBL" id="AFOY02000015">
    <property type="protein sequence ID" value="EXF93659.1"/>
    <property type="molecule type" value="Genomic_DNA"/>
</dbReference>
<dbReference type="SUPFAM" id="SSF51658">
    <property type="entry name" value="Xylose isomerase-like"/>
    <property type="match status" value="1"/>
</dbReference>
<dbReference type="AlphaFoldDB" id="A0A010RXT9"/>
<protein>
    <submittedName>
        <fullName evidence="2">AP endonuclease</fullName>
    </submittedName>
</protein>
<dbReference type="InterPro" id="IPR036237">
    <property type="entry name" value="Xyl_isomerase-like_sf"/>
</dbReference>
<reference evidence="2 3" key="1">
    <citation type="journal article" date="2011" name="J. Bacteriol.">
        <title>Draft genome sequence of the polycyclic aromatic hydrocarbon-degrading, genetically engineered bioluminescent bioreporter Pseudomonas fluorescens HK44.</title>
        <authorList>
            <person name="Chauhan A."/>
            <person name="Layton A.C."/>
            <person name="Williams D.E."/>
            <person name="Smartt A.E."/>
            <person name="Ripp S."/>
            <person name="Karpinets T.V."/>
            <person name="Brown S.D."/>
            <person name="Sayler G.S."/>
        </authorList>
    </citation>
    <scope>NUCLEOTIDE SEQUENCE [LARGE SCALE GENOMIC DNA]</scope>
    <source>
        <strain evidence="2 3">HK44</strain>
    </source>
</reference>
<keyword evidence="2" id="KW-0378">Hydrolase</keyword>
<evidence type="ECO:0000259" key="1">
    <source>
        <dbReference type="Pfam" id="PF01261"/>
    </source>
</evidence>
<evidence type="ECO:0000313" key="2">
    <source>
        <dbReference type="EMBL" id="EXF93659.1"/>
    </source>
</evidence>
<dbReference type="OrthoDB" id="2237247at2"/>
<keyword evidence="2" id="KW-0540">Nuclease</keyword>
<keyword evidence="2" id="KW-0255">Endonuclease</keyword>
<name>A0A010RXT9_PSEFL</name>
<comment type="caution">
    <text evidence="2">The sequence shown here is derived from an EMBL/GenBank/DDBJ whole genome shotgun (WGS) entry which is preliminary data.</text>
</comment>
<evidence type="ECO:0000313" key="3">
    <source>
        <dbReference type="Proteomes" id="UP000022611"/>
    </source>
</evidence>
<dbReference type="RefSeq" id="WP_024265047.1">
    <property type="nucleotide sequence ID" value="NZ_AFOY02000015.1"/>
</dbReference>
<gene>
    <name evidence="2" type="ORF">HK44_008355</name>
</gene>
<dbReference type="GO" id="GO:0004519">
    <property type="term" value="F:endonuclease activity"/>
    <property type="evidence" value="ECO:0007669"/>
    <property type="project" value="UniProtKB-KW"/>
</dbReference>
<dbReference type="HOGENOM" id="CLU_068005_0_0_6"/>